<comment type="caution">
    <text evidence="6">Lacks conserved residue(s) required for the propagation of feature annotation.</text>
</comment>
<comment type="function">
    <text evidence="1">Metalloprotease.</text>
</comment>
<dbReference type="InterPro" id="IPR024079">
    <property type="entry name" value="MetalloPept_cat_dom_sf"/>
</dbReference>
<feature type="chain" id="PRO_5029035760" description="Metalloendopeptidase" evidence="8">
    <location>
        <begin position="25"/>
        <end position="742"/>
    </location>
</feature>
<dbReference type="PANTHER" id="PTHR10127">
    <property type="entry name" value="DISCOIDIN, CUB, EGF, LAMININ , AND ZINC METALLOPROTEASE DOMAIN CONTAINING"/>
    <property type="match status" value="1"/>
</dbReference>
<dbReference type="Gene3D" id="2.20.100.10">
    <property type="entry name" value="Thrombospondin type-1 (TSP1) repeat"/>
    <property type="match status" value="2"/>
</dbReference>
<evidence type="ECO:0000256" key="1">
    <source>
        <dbReference type="ARBA" id="ARBA00002657"/>
    </source>
</evidence>
<proteinExistence type="evidence at transcript level"/>
<dbReference type="FunFam" id="2.20.100.10:FF:000002">
    <property type="entry name" value="Unc-5 netrin receptor C"/>
    <property type="match status" value="1"/>
</dbReference>
<evidence type="ECO:0000256" key="8">
    <source>
        <dbReference type="RuleBase" id="RU361183"/>
    </source>
</evidence>
<evidence type="ECO:0000259" key="10">
    <source>
        <dbReference type="PROSITE" id="PS51670"/>
    </source>
</evidence>
<dbReference type="Pfam" id="PF01400">
    <property type="entry name" value="Astacin"/>
    <property type="match status" value="1"/>
</dbReference>
<organism evidence="12">
    <name type="scientific">Pachycerianthus maua</name>
    <dbReference type="NCBI Taxonomy" id="2736681"/>
    <lineage>
        <taxon>Eukaryota</taxon>
        <taxon>Metazoa</taxon>
        <taxon>Cnidaria</taxon>
        <taxon>Anthozoa</taxon>
        <taxon>Ceriantharia</taxon>
        <taxon>Spirularia</taxon>
        <taxon>Cerianthidae</taxon>
        <taxon>Pachycerianthus</taxon>
    </lineage>
</organism>
<keyword evidence="5" id="KW-0325">Glycoprotein</keyword>
<dbReference type="GO" id="GO:0008270">
    <property type="term" value="F:zinc ion binding"/>
    <property type="evidence" value="ECO:0007669"/>
    <property type="project" value="UniProtKB-UniRule"/>
</dbReference>
<dbReference type="SMART" id="SM00137">
    <property type="entry name" value="MAM"/>
    <property type="match status" value="1"/>
</dbReference>
<feature type="binding site" evidence="7">
    <location>
        <position position="244"/>
    </location>
    <ligand>
        <name>Zn(2+)</name>
        <dbReference type="ChEBI" id="CHEBI:29105"/>
        <note>catalytic</note>
    </ligand>
</feature>
<dbReference type="Pfam" id="PF00090">
    <property type="entry name" value="TSP_1"/>
    <property type="match status" value="2"/>
</dbReference>
<dbReference type="InterPro" id="IPR000998">
    <property type="entry name" value="MAM_dom"/>
</dbReference>
<dbReference type="CDD" id="cd04280">
    <property type="entry name" value="ZnMc_astacin_like"/>
    <property type="match status" value="1"/>
</dbReference>
<dbReference type="SUPFAM" id="SSF49899">
    <property type="entry name" value="Concanavalin A-like lectins/glucanases"/>
    <property type="match status" value="1"/>
</dbReference>
<dbReference type="PANTHER" id="PTHR10127:SF850">
    <property type="entry name" value="METALLOENDOPEPTIDASE"/>
    <property type="match status" value="1"/>
</dbReference>
<feature type="domain" description="MAM" evidence="9">
    <location>
        <begin position="461"/>
        <end position="623"/>
    </location>
</feature>
<feature type="domain" description="ShKT" evidence="10">
    <location>
        <begin position="672"/>
        <end position="707"/>
    </location>
</feature>
<dbReference type="InterPro" id="IPR034035">
    <property type="entry name" value="Astacin-like_dom"/>
</dbReference>
<dbReference type="Pfam" id="PF01549">
    <property type="entry name" value="ShK"/>
    <property type="match status" value="3"/>
</dbReference>
<dbReference type="EMBL" id="MT747493">
    <property type="protein sequence ID" value="QNH72427.1"/>
    <property type="molecule type" value="mRNA"/>
</dbReference>
<dbReference type="EC" id="3.4.24.-" evidence="8"/>
<dbReference type="AlphaFoldDB" id="A0A7G7WYT8"/>
<evidence type="ECO:0000259" key="11">
    <source>
        <dbReference type="PROSITE" id="PS51864"/>
    </source>
</evidence>
<dbReference type="PROSITE" id="PS51864">
    <property type="entry name" value="ASTACIN"/>
    <property type="match status" value="1"/>
</dbReference>
<evidence type="ECO:0000256" key="3">
    <source>
        <dbReference type="ARBA" id="ARBA00022801"/>
    </source>
</evidence>
<name>A0A7G7WYT8_9CNID</name>
<evidence type="ECO:0000256" key="6">
    <source>
        <dbReference type="PROSITE-ProRule" id="PRU01005"/>
    </source>
</evidence>
<dbReference type="PROSITE" id="PS51670">
    <property type="entry name" value="SHKT"/>
    <property type="match status" value="2"/>
</dbReference>
<reference evidence="12" key="2">
    <citation type="submission" date="2020-07" db="EMBL/GenBank/DDBJ databases">
        <authorList>
            <person name="Klompen A.L."/>
            <person name="Macrander J."/>
            <person name="Reitzel A.M."/>
            <person name="Stampar S.N."/>
        </authorList>
    </citation>
    <scope>NUCLEOTIDE SEQUENCE</scope>
</reference>
<evidence type="ECO:0000256" key="4">
    <source>
        <dbReference type="ARBA" id="ARBA00023157"/>
    </source>
</evidence>
<dbReference type="GO" id="GO:0004222">
    <property type="term" value="F:metalloendopeptidase activity"/>
    <property type="evidence" value="ECO:0007669"/>
    <property type="project" value="UniProtKB-UniRule"/>
</dbReference>
<evidence type="ECO:0000256" key="5">
    <source>
        <dbReference type="ARBA" id="ARBA00023180"/>
    </source>
</evidence>
<feature type="disulfide bond" evidence="6">
    <location>
        <begin position="708"/>
        <end position="742"/>
    </location>
</feature>
<dbReference type="PROSITE" id="PS50060">
    <property type="entry name" value="MAM_2"/>
    <property type="match status" value="1"/>
</dbReference>
<dbReference type="CDD" id="cd06263">
    <property type="entry name" value="MAM"/>
    <property type="match status" value="1"/>
</dbReference>
<dbReference type="SMART" id="SM00235">
    <property type="entry name" value="ZnMc"/>
    <property type="match status" value="1"/>
</dbReference>
<feature type="disulfide bond" evidence="7">
    <location>
        <begin position="204"/>
        <end position="226"/>
    </location>
</feature>
<keyword evidence="7 8" id="KW-0482">Metalloprotease</keyword>
<dbReference type="SUPFAM" id="SSF55486">
    <property type="entry name" value="Metalloproteases ('zincins'), catalytic domain"/>
    <property type="match status" value="1"/>
</dbReference>
<evidence type="ECO:0000256" key="7">
    <source>
        <dbReference type="PROSITE-ProRule" id="PRU01211"/>
    </source>
</evidence>
<feature type="binding site" evidence="7">
    <location>
        <position position="234"/>
    </location>
    <ligand>
        <name>Zn(2+)</name>
        <dbReference type="ChEBI" id="CHEBI:29105"/>
        <note>catalytic</note>
    </ligand>
</feature>
<keyword evidence="3 7" id="KW-0378">Hydrolase</keyword>
<dbReference type="Gene3D" id="3.40.390.10">
    <property type="entry name" value="Collagenase (Catalytic Domain)"/>
    <property type="match status" value="1"/>
</dbReference>
<dbReference type="GO" id="GO:0016020">
    <property type="term" value="C:membrane"/>
    <property type="evidence" value="ECO:0007669"/>
    <property type="project" value="InterPro"/>
</dbReference>
<reference evidence="12" key="1">
    <citation type="journal article" date="2020" name="Mar. Drugs">
        <title>Transcriptomic Analysis of Four Cerianthid (Cnidaria, Ceriantharia) Venoms.</title>
        <authorList>
            <person name="Klompen A.M.L."/>
            <person name="Macrander J."/>
            <person name="Reitzel A.M."/>
            <person name="Stampar S.N."/>
        </authorList>
    </citation>
    <scope>NUCLEOTIDE SEQUENCE</scope>
</reference>
<feature type="domain" description="ShKT" evidence="10">
    <location>
        <begin position="708"/>
        <end position="742"/>
    </location>
</feature>
<dbReference type="InterPro" id="IPR003582">
    <property type="entry name" value="ShKT_dom"/>
</dbReference>
<keyword evidence="2 7" id="KW-0645">Protease</keyword>
<dbReference type="InterPro" id="IPR001506">
    <property type="entry name" value="Peptidase_M12A"/>
</dbReference>
<comment type="cofactor">
    <cofactor evidence="7 8">
        <name>Zn(2+)</name>
        <dbReference type="ChEBI" id="CHEBI:29105"/>
    </cofactor>
    <text evidence="7 8">Binds 1 zinc ion per subunit.</text>
</comment>
<evidence type="ECO:0000256" key="2">
    <source>
        <dbReference type="ARBA" id="ARBA00022670"/>
    </source>
</evidence>
<dbReference type="SMART" id="SM00254">
    <property type="entry name" value="ShKT"/>
    <property type="match status" value="3"/>
</dbReference>
<dbReference type="PROSITE" id="PS50092">
    <property type="entry name" value="TSP1"/>
    <property type="match status" value="2"/>
</dbReference>
<dbReference type="InterPro" id="IPR036383">
    <property type="entry name" value="TSP1_rpt_sf"/>
</dbReference>
<accession>A0A7G7WYT8</accession>
<dbReference type="GO" id="GO:0006508">
    <property type="term" value="P:proteolysis"/>
    <property type="evidence" value="ECO:0007669"/>
    <property type="project" value="UniProtKB-KW"/>
</dbReference>
<keyword evidence="7 8" id="KW-0479">Metal-binding</keyword>
<dbReference type="Pfam" id="PF00629">
    <property type="entry name" value="MAM"/>
    <property type="match status" value="1"/>
</dbReference>
<dbReference type="Gene3D" id="2.60.120.200">
    <property type="match status" value="1"/>
</dbReference>
<feature type="active site" evidence="7">
    <location>
        <position position="235"/>
    </location>
</feature>
<keyword evidence="4 6" id="KW-1015">Disulfide bond</keyword>
<dbReference type="PRINTS" id="PR01705">
    <property type="entry name" value="TSP1REPEAT"/>
</dbReference>
<feature type="domain" description="Peptidase M12A" evidence="11">
    <location>
        <begin position="138"/>
        <end position="337"/>
    </location>
</feature>
<feature type="signal peptide" evidence="8">
    <location>
        <begin position="1"/>
        <end position="24"/>
    </location>
</feature>
<sequence>MRAYMMSLLIYILLFLIFALESLGSPVSKDIDHDHSYQNTEEFRKVLRQKLDEHAEQNGNAFDRILAVNDAHAISREIYEYKKRNDVENSNDENSEDKLIQINYKQKDLGLYQGDVKLDPFEEELVKTGVHLRRKRRNAVSSRKRLWTDRIVRFYIHSSAAHASSIIRQAAGVYNSKTCVKWVEISPKQAWGTNHVVFKKDSGCWSRIGRLYWKKEPQTLSVGEGCDDIGTLLHEMMHAIGFWHEQSRSDRDSFVSVQWENIIPGQEDQFDKLSIADIDDLDLQYDYKSLMHYGKTSFTVNGKQTVSSVLKPESETFGGEMFTELDLQKINTLYHCSSGVESGWSPWSKWSPCYPVSCQRKRERICLSPEYRQERDCPGAKNYYGVERQEGKCPTLCPYPINGMWNKWSAWSSCSVRCGEGKRTRTRKCNDPKALNGGKNCQGSSMDSGTCYQGRCAKGVYDNEFEGGWKGWKPVTESRYAKWQLQSGPSKFWGTGPMADHTTGKGVYALMETSWGDAGDTAQLWSYLLPPTKYSCLSFWYHMWGKNIGSLWVYVEPVGKAKWVKWYKVGNQGERWINAAVTIEMPNHYYKIMFEGKVGNKFKSGYSDFGIDDIYLDPGKCPELCEDASNQPCEKWAKAGECQKNPSFMKASCCLSCTKYKDIPIENKPTTCKDSQKDCSLWAKKGECQKNPDYMLGSCCASCKDWTCVDESVECERWAREGECSKNPEYMGTSCRLSCKRC</sequence>
<dbReference type="InterPro" id="IPR006026">
    <property type="entry name" value="Peptidase_Metallo"/>
</dbReference>
<dbReference type="SMART" id="SM00209">
    <property type="entry name" value="TSP1"/>
    <property type="match status" value="2"/>
</dbReference>
<dbReference type="PRINTS" id="PR00480">
    <property type="entry name" value="ASTACIN"/>
</dbReference>
<dbReference type="InterPro" id="IPR013320">
    <property type="entry name" value="ConA-like_dom_sf"/>
</dbReference>
<dbReference type="SUPFAM" id="SSF82895">
    <property type="entry name" value="TSP-1 type 1 repeat"/>
    <property type="match status" value="1"/>
</dbReference>
<evidence type="ECO:0000259" key="9">
    <source>
        <dbReference type="PROSITE" id="PS50060"/>
    </source>
</evidence>
<keyword evidence="7 8" id="KW-0862">Zinc</keyword>
<evidence type="ECO:0000313" key="12">
    <source>
        <dbReference type="EMBL" id="QNH72427.1"/>
    </source>
</evidence>
<protein>
    <recommendedName>
        <fullName evidence="8">Metalloendopeptidase</fullName>
        <ecNumber evidence="8">3.4.24.-</ecNumber>
    </recommendedName>
</protein>
<feature type="binding site" evidence="7">
    <location>
        <position position="238"/>
    </location>
    <ligand>
        <name>Zn(2+)</name>
        <dbReference type="ChEBI" id="CHEBI:29105"/>
        <note>catalytic</note>
    </ligand>
</feature>
<keyword evidence="8" id="KW-0732">Signal</keyword>
<dbReference type="InterPro" id="IPR000884">
    <property type="entry name" value="TSP1_rpt"/>
</dbReference>